<dbReference type="GO" id="GO:0006307">
    <property type="term" value="P:DNA alkylation repair"/>
    <property type="evidence" value="ECO:0007669"/>
    <property type="project" value="InterPro"/>
</dbReference>
<dbReference type="InterPro" id="IPR005123">
    <property type="entry name" value="Oxoglu/Fe-dep_dioxygenase_dom"/>
</dbReference>
<evidence type="ECO:0000259" key="6">
    <source>
        <dbReference type="PROSITE" id="PS51140"/>
    </source>
</evidence>
<evidence type="ECO:0000256" key="3">
    <source>
        <dbReference type="ARBA" id="ARBA00022833"/>
    </source>
</evidence>
<keyword evidence="3" id="KW-0862">Zinc</keyword>
<evidence type="ECO:0000256" key="4">
    <source>
        <dbReference type="PROSITE-ProRule" id="PRU01343"/>
    </source>
</evidence>
<feature type="compositionally biased region" description="Basic and acidic residues" evidence="5">
    <location>
        <begin position="495"/>
        <end position="505"/>
    </location>
</feature>
<evidence type="ECO:0000256" key="5">
    <source>
        <dbReference type="SAM" id="MobiDB-lite"/>
    </source>
</evidence>
<feature type="domain" description="CUE" evidence="6">
    <location>
        <begin position="26"/>
        <end position="70"/>
    </location>
</feature>
<dbReference type="SUPFAM" id="SSF51197">
    <property type="entry name" value="Clavaminate synthase-like"/>
    <property type="match status" value="1"/>
</dbReference>
<sequence length="530" mass="59300">MTNVPPTLNTHETTCTDSSESQGVCDLDFKLATLFSIFESTPEEILRKALLDADGDLEQAIPLILSTDSKPLSRDSSANDDPAISDASPRRKKQRLVQPRLSAFLPSTSASASSISTEPASQKHKSSTPEEPNTLLPSLNDRLRWKEPLDDLPSSSSALPTRPPKPLVLYNPADVEKNCPCTLLFNVLDKDLAGRLLQVMLKDSETWNRNRWWLFERIVESPHKTSYFAEEDEDLRKVSSWTYNGTKQDAPRRFLPEMKEAKLVVRRIVNDLRKMRTIHPYEVQGDWNCNVAAVNHYAHSKESVGWHADKLTYLGPRPTIASLSLGATRFFRIRKVVPDAKNPDTAGQLISIALPHNSLCIMWPPMQEEWKHEIPPQATITPHPISGSARINITFRVRREGFSSEETPVCKCGVAMVLRCVFKNQANYGRYFYMCYGAGSQEGRSCGAFHWVDMEEKLKLVSSRPDDATNDEKADKGGNDGDGLTASSQGLIENKSSEIGEHELDLADELSSNDFENLPIEAVSDSEQQE</sequence>
<evidence type="ECO:0000259" key="8">
    <source>
        <dbReference type="PROSITE" id="PS51999"/>
    </source>
</evidence>
<dbReference type="Proteomes" id="UP000738325">
    <property type="component" value="Unassembled WGS sequence"/>
</dbReference>
<keyword evidence="2 4" id="KW-0863">Zinc-finger</keyword>
<feature type="region of interest" description="Disordered" evidence="5">
    <location>
        <begin position="68"/>
        <end position="137"/>
    </location>
</feature>
<protein>
    <recommendedName>
        <fullName evidence="11">Fe2OG dioxygenase domain-containing protein</fullName>
    </recommendedName>
</protein>
<keyword evidence="10" id="KW-1185">Reference proteome</keyword>
<feature type="compositionally biased region" description="Low complexity" evidence="5">
    <location>
        <begin position="101"/>
        <end position="120"/>
    </location>
</feature>
<feature type="region of interest" description="Disordered" evidence="5">
    <location>
        <begin position="462"/>
        <end position="530"/>
    </location>
</feature>
<dbReference type="InterPro" id="IPR027450">
    <property type="entry name" value="AlkB-like"/>
</dbReference>
<dbReference type="PROSITE" id="PS51471">
    <property type="entry name" value="FE2OG_OXY"/>
    <property type="match status" value="1"/>
</dbReference>
<dbReference type="InterPro" id="IPR003892">
    <property type="entry name" value="CUE"/>
</dbReference>
<dbReference type="EMBL" id="JAAAIP010000846">
    <property type="protein sequence ID" value="KAG0312088.1"/>
    <property type="molecule type" value="Genomic_DNA"/>
</dbReference>
<dbReference type="OrthoDB" id="545910at2759"/>
<evidence type="ECO:0008006" key="11">
    <source>
        <dbReference type="Google" id="ProtNLM"/>
    </source>
</evidence>
<comment type="caution">
    <text evidence="9">The sequence shown here is derived from an EMBL/GenBank/DDBJ whole genome shotgun (WGS) entry which is preliminary data.</text>
</comment>
<evidence type="ECO:0000313" key="10">
    <source>
        <dbReference type="Proteomes" id="UP000738325"/>
    </source>
</evidence>
<feature type="region of interest" description="Disordered" evidence="5">
    <location>
        <begin position="1"/>
        <end position="21"/>
    </location>
</feature>
<dbReference type="PROSITE" id="PS51999">
    <property type="entry name" value="ZF_GRF"/>
    <property type="match status" value="1"/>
</dbReference>
<dbReference type="AlphaFoldDB" id="A0A9P6R540"/>
<dbReference type="GO" id="GO:0051213">
    <property type="term" value="F:dioxygenase activity"/>
    <property type="evidence" value="ECO:0007669"/>
    <property type="project" value="InterPro"/>
</dbReference>
<dbReference type="InterPro" id="IPR032854">
    <property type="entry name" value="ALKBH3"/>
</dbReference>
<proteinExistence type="predicted"/>
<dbReference type="PANTHER" id="PTHR31212">
    <property type="entry name" value="ALPHA-KETOGLUTARATE-DEPENDENT DIOXYGENASE ALKB HOMOLOG 3"/>
    <property type="match status" value="1"/>
</dbReference>
<gene>
    <name evidence="9" type="ORF">BGZ99_009725</name>
</gene>
<name>A0A9P6R540_9FUNG</name>
<dbReference type="GO" id="GO:0008270">
    <property type="term" value="F:zinc ion binding"/>
    <property type="evidence" value="ECO:0007669"/>
    <property type="project" value="UniProtKB-KW"/>
</dbReference>
<dbReference type="InterPro" id="IPR010666">
    <property type="entry name" value="Znf_GRF"/>
</dbReference>
<evidence type="ECO:0000256" key="2">
    <source>
        <dbReference type="ARBA" id="ARBA00022771"/>
    </source>
</evidence>
<dbReference type="PANTHER" id="PTHR31212:SF4">
    <property type="entry name" value="ALPHA-KETOGLUTARATE-DEPENDENT DIOXYGENASE ALKB HOMOLOG 3"/>
    <property type="match status" value="1"/>
</dbReference>
<organism evidence="9 10">
    <name type="scientific">Dissophora globulifera</name>
    <dbReference type="NCBI Taxonomy" id="979702"/>
    <lineage>
        <taxon>Eukaryota</taxon>
        <taxon>Fungi</taxon>
        <taxon>Fungi incertae sedis</taxon>
        <taxon>Mucoromycota</taxon>
        <taxon>Mortierellomycotina</taxon>
        <taxon>Mortierellomycetes</taxon>
        <taxon>Mortierellales</taxon>
        <taxon>Mortierellaceae</taxon>
        <taxon>Dissophora</taxon>
    </lineage>
</organism>
<dbReference type="PROSITE" id="PS51140">
    <property type="entry name" value="CUE"/>
    <property type="match status" value="1"/>
</dbReference>
<accession>A0A9P6R540</accession>
<evidence type="ECO:0000256" key="1">
    <source>
        <dbReference type="ARBA" id="ARBA00022723"/>
    </source>
</evidence>
<dbReference type="InterPro" id="IPR037151">
    <property type="entry name" value="AlkB-like_sf"/>
</dbReference>
<feature type="compositionally biased region" description="Basic and acidic residues" evidence="5">
    <location>
        <begin position="462"/>
        <end position="479"/>
    </location>
</feature>
<reference evidence="9" key="1">
    <citation type="journal article" date="2020" name="Fungal Divers.">
        <title>Resolving the Mortierellaceae phylogeny through synthesis of multi-gene phylogenetics and phylogenomics.</title>
        <authorList>
            <person name="Vandepol N."/>
            <person name="Liber J."/>
            <person name="Desiro A."/>
            <person name="Na H."/>
            <person name="Kennedy M."/>
            <person name="Barry K."/>
            <person name="Grigoriev I.V."/>
            <person name="Miller A.N."/>
            <person name="O'Donnell K."/>
            <person name="Stajich J.E."/>
            <person name="Bonito G."/>
        </authorList>
    </citation>
    <scope>NUCLEOTIDE SEQUENCE</scope>
    <source>
        <strain evidence="9">REB-010B</strain>
    </source>
</reference>
<dbReference type="GO" id="GO:0043130">
    <property type="term" value="F:ubiquitin binding"/>
    <property type="evidence" value="ECO:0007669"/>
    <property type="project" value="InterPro"/>
</dbReference>
<dbReference type="Gene3D" id="2.60.120.590">
    <property type="entry name" value="Alpha-ketoglutarate-dependent dioxygenase AlkB-like"/>
    <property type="match status" value="1"/>
</dbReference>
<feature type="domain" description="GRF-type" evidence="8">
    <location>
        <begin position="410"/>
        <end position="455"/>
    </location>
</feature>
<dbReference type="Pfam" id="PF06839">
    <property type="entry name" value="Zn_ribbon_GRF"/>
    <property type="match status" value="1"/>
</dbReference>
<dbReference type="Pfam" id="PF13532">
    <property type="entry name" value="2OG-FeII_Oxy_2"/>
    <property type="match status" value="1"/>
</dbReference>
<feature type="domain" description="Fe2OG dioxygenase" evidence="7">
    <location>
        <begin position="286"/>
        <end position="399"/>
    </location>
</feature>
<evidence type="ECO:0000313" key="9">
    <source>
        <dbReference type="EMBL" id="KAG0312088.1"/>
    </source>
</evidence>
<dbReference type="CDD" id="cd14279">
    <property type="entry name" value="CUE"/>
    <property type="match status" value="1"/>
</dbReference>
<evidence type="ECO:0000259" key="7">
    <source>
        <dbReference type="PROSITE" id="PS51471"/>
    </source>
</evidence>
<keyword evidence="1" id="KW-0479">Metal-binding</keyword>